<dbReference type="InterPro" id="IPR036705">
    <property type="entry name" value="Ribosyl_crysJ1_sf"/>
</dbReference>
<dbReference type="EMBL" id="AP023355">
    <property type="protein sequence ID" value="BCJ35756.1"/>
    <property type="molecule type" value="Genomic_DNA"/>
</dbReference>
<dbReference type="KEGG" id="atl:Athai_32590"/>
<evidence type="ECO:0000313" key="4">
    <source>
        <dbReference type="Proteomes" id="UP000611640"/>
    </source>
</evidence>
<evidence type="ECO:0000256" key="2">
    <source>
        <dbReference type="SAM" id="MobiDB-lite"/>
    </source>
</evidence>
<feature type="region of interest" description="Disordered" evidence="2">
    <location>
        <begin position="205"/>
        <end position="246"/>
    </location>
</feature>
<sequence>MSEPIDRTDTHQRDRRRGAVLGLAVGDAAGWPARVHRSRLLPGWTRRLRRELDAFAEAESVTTLPVPFALNQDPTPLRLGPGDDAEWVAWTLLRSGATRPTDRATVHAHWTAAVTDGTVPAGRIAVAAAVDNLRRGVSPPDSGRRNPHHFDDAAAIRAVGFGVLGATPAHAATLAEWDAEVTHAGDGIAAARAVAAAIAAAVTAAPPPAPAPSADAAPAGDAAPAPSADAAPVVRSGPPVAADAAPTGDAAASTLLAALADELPADRLPGRTLRRALALVDPAGTPADAVPLLDELVDRVYSYGCAAAQTVPVAAALTAVALRSGTPAIDTILAATALPSLADSAPALTGALLGAVRGAADLPPSWTDRCRILAGCCDPTLAGVDLLDIVERTTRGQ</sequence>
<feature type="binding site" evidence="1">
    <location>
        <position position="344"/>
    </location>
    <ligand>
        <name>Mg(2+)</name>
        <dbReference type="ChEBI" id="CHEBI:18420"/>
        <label>1</label>
    </ligand>
</feature>
<dbReference type="AlphaFoldDB" id="A0A7R7DQA5"/>
<keyword evidence="4" id="KW-1185">Reference proteome</keyword>
<accession>A0A7R7DQA5</accession>
<organism evidence="3 4">
    <name type="scientific">Actinocatenispora thailandica</name>
    <dbReference type="NCBI Taxonomy" id="227318"/>
    <lineage>
        <taxon>Bacteria</taxon>
        <taxon>Bacillati</taxon>
        <taxon>Actinomycetota</taxon>
        <taxon>Actinomycetes</taxon>
        <taxon>Micromonosporales</taxon>
        <taxon>Micromonosporaceae</taxon>
        <taxon>Actinocatenispora</taxon>
    </lineage>
</organism>
<name>A0A7R7DQA5_9ACTN</name>
<evidence type="ECO:0000256" key="1">
    <source>
        <dbReference type="PIRSR" id="PIRSR605502-1"/>
    </source>
</evidence>
<proteinExistence type="predicted"/>
<dbReference type="GO" id="GO:0046872">
    <property type="term" value="F:metal ion binding"/>
    <property type="evidence" value="ECO:0007669"/>
    <property type="project" value="UniProtKB-KW"/>
</dbReference>
<dbReference type="RefSeq" id="WP_203962234.1">
    <property type="nucleotide sequence ID" value="NZ_AP023355.1"/>
</dbReference>
<feature type="binding site" evidence="1">
    <location>
        <position position="343"/>
    </location>
    <ligand>
        <name>Mg(2+)</name>
        <dbReference type="ChEBI" id="CHEBI:18420"/>
        <label>1</label>
    </ligand>
</feature>
<evidence type="ECO:0000313" key="3">
    <source>
        <dbReference type="EMBL" id="BCJ35756.1"/>
    </source>
</evidence>
<protein>
    <recommendedName>
        <fullName evidence="5">ADP-ribosylglycohydrolase</fullName>
    </recommendedName>
</protein>
<keyword evidence="1" id="KW-0460">Magnesium</keyword>
<keyword evidence="1" id="KW-0479">Metal-binding</keyword>
<dbReference type="Proteomes" id="UP000611640">
    <property type="component" value="Chromosome"/>
</dbReference>
<gene>
    <name evidence="3" type="ORF">Athai_32590</name>
</gene>
<feature type="binding site" evidence="1">
    <location>
        <position position="73"/>
    </location>
    <ligand>
        <name>Mg(2+)</name>
        <dbReference type="ChEBI" id="CHEBI:18420"/>
        <label>1</label>
    </ligand>
</feature>
<dbReference type="Gene3D" id="1.10.4080.10">
    <property type="entry name" value="ADP-ribosylation/Crystallin J1"/>
    <property type="match status" value="1"/>
</dbReference>
<dbReference type="Pfam" id="PF03747">
    <property type="entry name" value="ADP_ribosyl_GH"/>
    <property type="match status" value="1"/>
</dbReference>
<reference evidence="3 4" key="1">
    <citation type="submission" date="2020-08" db="EMBL/GenBank/DDBJ databases">
        <title>Whole genome shotgun sequence of Actinocatenispora thailandica NBRC 105041.</title>
        <authorList>
            <person name="Komaki H."/>
            <person name="Tamura T."/>
        </authorList>
    </citation>
    <scope>NUCLEOTIDE SEQUENCE [LARGE SCALE GENOMIC DNA]</scope>
    <source>
        <strain evidence="3 4">NBRC 105041</strain>
    </source>
</reference>
<dbReference type="InterPro" id="IPR005502">
    <property type="entry name" value="Ribosyl_crysJ1"/>
</dbReference>
<dbReference type="SUPFAM" id="SSF101478">
    <property type="entry name" value="ADP-ribosylglycohydrolase"/>
    <property type="match status" value="1"/>
</dbReference>
<comment type="cofactor">
    <cofactor evidence="1">
        <name>Mg(2+)</name>
        <dbReference type="ChEBI" id="CHEBI:18420"/>
    </cofactor>
    <text evidence="1">Binds 2 magnesium ions per subunit.</text>
</comment>
<evidence type="ECO:0008006" key="5">
    <source>
        <dbReference type="Google" id="ProtNLM"/>
    </source>
</evidence>
<feature type="compositionally biased region" description="Low complexity" evidence="2">
    <location>
        <begin position="212"/>
        <end position="246"/>
    </location>
</feature>